<protein>
    <recommendedName>
        <fullName evidence="2">Tail specific protease domain-containing protein</fullName>
    </recommendedName>
</protein>
<feature type="signal peptide" evidence="1">
    <location>
        <begin position="1"/>
        <end position="21"/>
    </location>
</feature>
<accession>A0A9X0U2L1</accession>
<dbReference type="EMBL" id="JACHEB010000002">
    <property type="protein sequence ID" value="MBB5327516.1"/>
    <property type="molecule type" value="Genomic_DNA"/>
</dbReference>
<evidence type="ECO:0000259" key="2">
    <source>
        <dbReference type="Pfam" id="PF03572"/>
    </source>
</evidence>
<evidence type="ECO:0000256" key="1">
    <source>
        <dbReference type="SAM" id="SignalP"/>
    </source>
</evidence>
<keyword evidence="4" id="KW-1185">Reference proteome</keyword>
<dbReference type="AlphaFoldDB" id="A0A9X0U2L1"/>
<dbReference type="Gene3D" id="3.90.226.10">
    <property type="entry name" value="2-enoyl-CoA Hydratase, Chain A, domain 1"/>
    <property type="match status" value="1"/>
</dbReference>
<gene>
    <name evidence="3" type="ORF">HDF14_001121</name>
</gene>
<dbReference type="InterPro" id="IPR029045">
    <property type="entry name" value="ClpP/crotonase-like_dom_sf"/>
</dbReference>
<evidence type="ECO:0000313" key="4">
    <source>
        <dbReference type="Proteomes" id="UP000535182"/>
    </source>
</evidence>
<feature type="chain" id="PRO_5040986587" description="Tail specific protease domain-containing protein" evidence="1">
    <location>
        <begin position="22"/>
        <end position="368"/>
    </location>
</feature>
<dbReference type="GO" id="GO:0008236">
    <property type="term" value="F:serine-type peptidase activity"/>
    <property type="evidence" value="ECO:0007669"/>
    <property type="project" value="InterPro"/>
</dbReference>
<name>A0A9X0U2L1_9BACT</name>
<comment type="caution">
    <text evidence="3">The sequence shown here is derived from an EMBL/GenBank/DDBJ whole genome shotgun (WGS) entry which is preliminary data.</text>
</comment>
<dbReference type="Pfam" id="PF03572">
    <property type="entry name" value="Peptidase_S41"/>
    <property type="match status" value="1"/>
</dbReference>
<evidence type="ECO:0000313" key="3">
    <source>
        <dbReference type="EMBL" id="MBB5327516.1"/>
    </source>
</evidence>
<organism evidence="3 4">
    <name type="scientific">Tunturiibacter gelidiferens</name>
    <dbReference type="NCBI Taxonomy" id="3069689"/>
    <lineage>
        <taxon>Bacteria</taxon>
        <taxon>Pseudomonadati</taxon>
        <taxon>Acidobacteriota</taxon>
        <taxon>Terriglobia</taxon>
        <taxon>Terriglobales</taxon>
        <taxon>Acidobacteriaceae</taxon>
        <taxon>Tunturiibacter</taxon>
    </lineage>
</organism>
<dbReference type="SUPFAM" id="SSF52096">
    <property type="entry name" value="ClpP/crotonase"/>
    <property type="match status" value="1"/>
</dbReference>
<reference evidence="3 4" key="1">
    <citation type="submission" date="2020-08" db="EMBL/GenBank/DDBJ databases">
        <title>Genomic Encyclopedia of Type Strains, Phase IV (KMG-V): Genome sequencing to study the core and pangenomes of soil and plant-associated prokaryotes.</title>
        <authorList>
            <person name="Whitman W."/>
        </authorList>
    </citation>
    <scope>NUCLEOTIDE SEQUENCE [LARGE SCALE GENOMIC DNA]</scope>
    <source>
        <strain evidence="3 4">X5P2</strain>
    </source>
</reference>
<proteinExistence type="predicted"/>
<dbReference type="RefSeq" id="WP_183974263.1">
    <property type="nucleotide sequence ID" value="NZ_JACHEB010000002.1"/>
</dbReference>
<dbReference type="Proteomes" id="UP000535182">
    <property type="component" value="Unassembled WGS sequence"/>
</dbReference>
<dbReference type="InterPro" id="IPR005151">
    <property type="entry name" value="Tail-specific_protease"/>
</dbReference>
<sequence length="368" mass="39835">MHTPYRLLSLALLVASFWAFSQISTPSAPISKPAAEYLNHALDLMQQNALHSKEIDWAAVREGAFLHSEGAQTSIDTYPGIYFVLTQLREHHSFLRVPDDLSDADKKRNTAARRTILGPWAREAKVPPPSPFSIRRQPDGHLVHFGKRAFAWVSVPACGARHSNWHDNLADFHTYATNLHSIAANLSAAHPKGWVIDLRGNGGGNMWPMLAGIGFVLGEGVAGSFVSSDGTVQSEWSYKHGEALLGTKNMNDFAVDAPLSLPHLPAVAILIDSGTISSGEAIAVSFAGRPHTRFFGTHTFGLSSANEMLPLPDGASLFLNSAVDADRTHQRYDNGIEPDVTFAEPSSLPVESTTDPVLLAATSWLSSQ</sequence>
<dbReference type="GO" id="GO:0006508">
    <property type="term" value="P:proteolysis"/>
    <property type="evidence" value="ECO:0007669"/>
    <property type="project" value="InterPro"/>
</dbReference>
<keyword evidence="1" id="KW-0732">Signal</keyword>
<feature type="domain" description="Tail specific protease" evidence="2">
    <location>
        <begin position="169"/>
        <end position="341"/>
    </location>
</feature>